<dbReference type="EMBL" id="HG722495">
    <property type="protein sequence ID" value="CDJ62550.1"/>
    <property type="molecule type" value="Genomic_DNA"/>
</dbReference>
<keyword evidence="2" id="KW-0812">Transmembrane</keyword>
<feature type="transmembrane region" description="Helical" evidence="2">
    <location>
        <begin position="20"/>
        <end position="39"/>
    </location>
</feature>
<organism evidence="3 4">
    <name type="scientific">Eimeria necatrix</name>
    <dbReference type="NCBI Taxonomy" id="51315"/>
    <lineage>
        <taxon>Eukaryota</taxon>
        <taxon>Sar</taxon>
        <taxon>Alveolata</taxon>
        <taxon>Apicomplexa</taxon>
        <taxon>Conoidasida</taxon>
        <taxon>Coccidia</taxon>
        <taxon>Eucoccidiorida</taxon>
        <taxon>Eimeriorina</taxon>
        <taxon>Eimeriidae</taxon>
        <taxon>Eimeria</taxon>
    </lineage>
</organism>
<evidence type="ECO:0000256" key="2">
    <source>
        <dbReference type="SAM" id="Phobius"/>
    </source>
</evidence>
<sequence>MASTLQQGFRAGQRAGGLAWLGQLLLLAALAFVSVTVSGSEDAHAVAPLELQAEVLVTTPAVQQDAAVPSPDVEDAEPEAPDSPEADPLQSLESPAEQEPLQRQSTARLYDHSHEASTTVRVSAGFTGSKRHVSFKRNADEGLTRRKSHRRLIALAILLSIGLFVLMRKVRGIY</sequence>
<name>U6MLP4_9EIME</name>
<keyword evidence="2" id="KW-0472">Membrane</keyword>
<reference evidence="3" key="1">
    <citation type="submission" date="2013-10" db="EMBL/GenBank/DDBJ databases">
        <title>Genomic analysis of the causative agents of coccidiosis in chickens.</title>
        <authorList>
            <person name="Reid A.J."/>
            <person name="Blake D."/>
            <person name="Billington K."/>
            <person name="Browne H."/>
            <person name="Dunn M."/>
            <person name="Hung S."/>
            <person name="Kawahara F."/>
            <person name="Miranda-Saavedra D."/>
            <person name="Mourier T."/>
            <person name="Nagra H."/>
            <person name="Otto T.D."/>
            <person name="Rawlings N."/>
            <person name="Sanchez A."/>
            <person name="Sanders M."/>
            <person name="Subramaniam C."/>
            <person name="Tay Y."/>
            <person name="Dear P."/>
            <person name="Doerig C."/>
            <person name="Gruber A."/>
            <person name="Parkinson J."/>
            <person name="Shirley M."/>
            <person name="Wan K.L."/>
            <person name="Berriman M."/>
            <person name="Tomley F."/>
            <person name="Pain A."/>
        </authorList>
    </citation>
    <scope>NUCLEOTIDE SEQUENCE [LARGE SCALE GENOMIC DNA]</scope>
    <source>
        <strain evidence="3">Houghton</strain>
    </source>
</reference>
<evidence type="ECO:0000313" key="3">
    <source>
        <dbReference type="EMBL" id="CDJ62550.1"/>
    </source>
</evidence>
<dbReference type="VEuPathDB" id="ToxoDB:ENH_00020560"/>
<evidence type="ECO:0000256" key="1">
    <source>
        <dbReference type="SAM" id="MobiDB-lite"/>
    </source>
</evidence>
<keyword evidence="2" id="KW-1133">Transmembrane helix</keyword>
<reference evidence="3" key="2">
    <citation type="submission" date="2013-10" db="EMBL/GenBank/DDBJ databases">
        <authorList>
            <person name="Aslett M."/>
        </authorList>
    </citation>
    <scope>NUCLEOTIDE SEQUENCE [LARGE SCALE GENOMIC DNA]</scope>
    <source>
        <strain evidence="3">Houghton</strain>
    </source>
</reference>
<keyword evidence="4" id="KW-1185">Reference proteome</keyword>
<proteinExistence type="predicted"/>
<protein>
    <recommendedName>
        <fullName evidence="5">Transmembrane protein</fullName>
    </recommendedName>
</protein>
<accession>U6MLP4</accession>
<evidence type="ECO:0008006" key="5">
    <source>
        <dbReference type="Google" id="ProtNLM"/>
    </source>
</evidence>
<gene>
    <name evidence="3" type="ORF">ENH_00020560</name>
</gene>
<dbReference type="RefSeq" id="XP_013439912.1">
    <property type="nucleotide sequence ID" value="XM_013584458.1"/>
</dbReference>
<dbReference type="GeneID" id="25472229"/>
<feature type="compositionally biased region" description="Acidic residues" evidence="1">
    <location>
        <begin position="72"/>
        <end position="85"/>
    </location>
</feature>
<dbReference type="AlphaFoldDB" id="U6MLP4"/>
<dbReference type="OrthoDB" id="10425071at2759"/>
<dbReference type="Proteomes" id="UP000030754">
    <property type="component" value="Unassembled WGS sequence"/>
</dbReference>
<feature type="transmembrane region" description="Helical" evidence="2">
    <location>
        <begin position="152"/>
        <end position="170"/>
    </location>
</feature>
<evidence type="ECO:0000313" key="4">
    <source>
        <dbReference type="Proteomes" id="UP000030754"/>
    </source>
</evidence>
<feature type="region of interest" description="Disordered" evidence="1">
    <location>
        <begin position="64"/>
        <end position="116"/>
    </location>
</feature>